<dbReference type="CTD" id="55966"/>
<feature type="region of interest" description="Disordered" evidence="6">
    <location>
        <begin position="532"/>
        <end position="622"/>
    </location>
</feature>
<keyword evidence="4 7" id="KW-1133">Transmembrane helix</keyword>
<gene>
    <name evidence="10" type="primary">Ajap1</name>
</gene>
<feature type="region of interest" description="Disordered" evidence="6">
    <location>
        <begin position="449"/>
        <end position="468"/>
    </location>
</feature>
<feature type="compositionally biased region" description="Low complexity" evidence="6">
    <location>
        <begin position="587"/>
        <end position="613"/>
    </location>
</feature>
<sequence>MGMNSVSVSMVCMITIRMTTIGVTVSKNCYVFKIKIMMSMYARGPTHGSGEDPVVSGLQVCLYSVPRRCHQSPEITHSLGDDLGRTTVPLDQGHCTDFALTVPSKDSAGAVLGCPDEVGSVPGLEPYRILGLSGRADKFADTHSVPAAPVDMDQSSLSGGMRPCAPGRDCGWEVLAVDGVNVDFQPAARASFFPLPCGVKVIRHIFQEVLSLAGPLCDRSPRSSLVYFLPGLCSRTPDGSSSPAAPLSSIPPPHSSHMRPFGHYPKKMPFIKLLLKGGGVRLGMVQGMWQSEADGCGLLVLGCWLERTQVCMACGLGPLGDGTSLGSGACPCVAVGRQQGQESQAQLQMQKPHSLLPGPVFSEHLRGLVGPTPRGAPCGRGAPEEESGLDRPAVLPTPTLGKESGVGSGGIRVLENSALASAPPQDAAMTEAAKTTLVTHGLTHLREEDGASLSSQERCPNESGTSSFQKLMLPTPEIKSSMSIRWPGRSLGSHAWILIAMMQLAVDFPSCESLGPGPEFRLLPRPPQRPPRLWNLRSGQPARIPTPVWSPRATRTERAHGQMQTPRVRRAHRPRDQVAILVPKAGLSKPPAAAKSSPSLASTSSSSSSSSSTMAGGVAEQQSLLRRGRRHIQDVAFNSFDFRGSRPTTETEFIAWGPTGDEEAPESNTFPGLFGPTTISTLQTRKTTVGTTTTTTASTTTTATAVTLQTKGVTESLGPRRKIPVGVSTTEPSTSPSSNGKDSKPPRILGETSGLAVHQIITITVSLIMVIAALITTLVLKNCCAQGGNTRRNSHQRKVNQQEESCQNLTDFTPARVPSSVDIFTAYNETLQCSHECVRASVPVYTDETLHPAGEYKSTFNGNRSSSADRHLIPVAFVSEKWFEISC</sequence>
<feature type="region of interest" description="Disordered" evidence="6">
    <location>
        <begin position="716"/>
        <end position="747"/>
    </location>
</feature>
<name>A0A1S3GDW0_DIPOR</name>
<organism evidence="9 10">
    <name type="scientific">Dipodomys ordii</name>
    <name type="common">Ord's kangaroo rat</name>
    <dbReference type="NCBI Taxonomy" id="10020"/>
    <lineage>
        <taxon>Eukaryota</taxon>
        <taxon>Metazoa</taxon>
        <taxon>Chordata</taxon>
        <taxon>Craniata</taxon>
        <taxon>Vertebrata</taxon>
        <taxon>Euteleostomi</taxon>
        <taxon>Mammalia</taxon>
        <taxon>Eutheria</taxon>
        <taxon>Euarchontoglires</taxon>
        <taxon>Glires</taxon>
        <taxon>Rodentia</taxon>
        <taxon>Castorimorpha</taxon>
        <taxon>Heteromyidae</taxon>
        <taxon>Dipodomyinae</taxon>
        <taxon>Dipodomys</taxon>
    </lineage>
</organism>
<evidence type="ECO:0000259" key="8">
    <source>
        <dbReference type="Pfam" id="PF15298"/>
    </source>
</evidence>
<dbReference type="PANTHER" id="PTHR32422:SF0">
    <property type="entry name" value="ADHERENS JUNCTION-ASSOCIATED PROTEIN 1"/>
    <property type="match status" value="1"/>
</dbReference>
<dbReference type="STRING" id="10020.ENSDORP00000001555"/>
<dbReference type="Pfam" id="PF15298">
    <property type="entry name" value="AJAP1_PANP_C"/>
    <property type="match status" value="1"/>
</dbReference>
<evidence type="ECO:0000256" key="6">
    <source>
        <dbReference type="SAM" id="MobiDB-lite"/>
    </source>
</evidence>
<dbReference type="RefSeq" id="XP_012887038.1">
    <property type="nucleotide sequence ID" value="XM_013031584.1"/>
</dbReference>
<comment type="subcellular location">
    <subcellularLocation>
        <location evidence="1">Membrane</location>
        <topology evidence="1">Single-pass type I membrane protein</topology>
    </subcellularLocation>
</comment>
<dbReference type="GO" id="GO:0009898">
    <property type="term" value="C:cytoplasmic side of plasma membrane"/>
    <property type="evidence" value="ECO:0007669"/>
    <property type="project" value="TreeGrafter"/>
</dbReference>
<feature type="domain" description="AJAP1/PANP C-terminal" evidence="8">
    <location>
        <begin position="654"/>
        <end position="864"/>
    </location>
</feature>
<evidence type="ECO:0000256" key="2">
    <source>
        <dbReference type="ARBA" id="ARBA00022692"/>
    </source>
</evidence>
<dbReference type="PANTHER" id="PTHR32422">
    <property type="entry name" value="ADHERENS JUNCTION-ASSOCIATED PROTEIN 1"/>
    <property type="match status" value="1"/>
</dbReference>
<dbReference type="InParanoid" id="A0A1S3GDW0"/>
<evidence type="ECO:0000313" key="9">
    <source>
        <dbReference type="Proteomes" id="UP000081671"/>
    </source>
</evidence>
<accession>A0A1S3GDW0</accession>
<dbReference type="GO" id="GO:0008013">
    <property type="term" value="F:beta-catenin binding"/>
    <property type="evidence" value="ECO:0007669"/>
    <property type="project" value="TreeGrafter"/>
</dbReference>
<dbReference type="KEGG" id="dord:105997235"/>
<evidence type="ECO:0000256" key="1">
    <source>
        <dbReference type="ARBA" id="ARBA00004479"/>
    </source>
</evidence>
<dbReference type="AlphaFoldDB" id="A0A1S3GDW0"/>
<dbReference type="InterPro" id="IPR039239">
    <property type="entry name" value="AJAP1"/>
</dbReference>
<feature type="compositionally biased region" description="Polar residues" evidence="6">
    <location>
        <begin position="452"/>
        <end position="468"/>
    </location>
</feature>
<dbReference type="GO" id="GO:0044291">
    <property type="term" value="C:cell-cell contact zone"/>
    <property type="evidence" value="ECO:0007669"/>
    <property type="project" value="TreeGrafter"/>
</dbReference>
<evidence type="ECO:0000313" key="10">
    <source>
        <dbReference type="RefSeq" id="XP_012887038.1"/>
    </source>
</evidence>
<keyword evidence="5 7" id="KW-0472">Membrane</keyword>
<keyword evidence="9" id="KW-1185">Reference proteome</keyword>
<evidence type="ECO:0000256" key="7">
    <source>
        <dbReference type="SAM" id="Phobius"/>
    </source>
</evidence>
<evidence type="ECO:0000256" key="3">
    <source>
        <dbReference type="ARBA" id="ARBA00022729"/>
    </source>
</evidence>
<dbReference type="GO" id="GO:0005912">
    <property type="term" value="C:adherens junction"/>
    <property type="evidence" value="ECO:0007669"/>
    <property type="project" value="TreeGrafter"/>
</dbReference>
<protein>
    <submittedName>
        <fullName evidence="10">Adherens junction-associated protein 1</fullName>
    </submittedName>
</protein>
<feature type="compositionally biased region" description="Low complexity" evidence="6">
    <location>
        <begin position="728"/>
        <end position="738"/>
    </location>
</feature>
<proteinExistence type="predicted"/>
<dbReference type="GeneID" id="105997235"/>
<evidence type="ECO:0000256" key="4">
    <source>
        <dbReference type="ARBA" id="ARBA00022989"/>
    </source>
</evidence>
<dbReference type="InterPro" id="IPR029198">
    <property type="entry name" value="AJAP1_PANP_C"/>
</dbReference>
<dbReference type="Proteomes" id="UP000081671">
    <property type="component" value="Unplaced"/>
</dbReference>
<keyword evidence="3" id="KW-0732">Signal</keyword>
<evidence type="ECO:0000256" key="5">
    <source>
        <dbReference type="ARBA" id="ARBA00023136"/>
    </source>
</evidence>
<feature type="transmembrane region" description="Helical" evidence="7">
    <location>
        <begin position="760"/>
        <end position="780"/>
    </location>
</feature>
<feature type="region of interest" description="Disordered" evidence="6">
    <location>
        <begin position="371"/>
        <end position="408"/>
    </location>
</feature>
<reference evidence="10" key="1">
    <citation type="submission" date="2025-08" db="UniProtKB">
        <authorList>
            <consortium name="RefSeq"/>
        </authorList>
    </citation>
    <scope>IDENTIFICATION</scope>
    <source>
        <tissue evidence="10">Kidney</tissue>
    </source>
</reference>
<keyword evidence="2 7" id="KW-0812">Transmembrane</keyword>
<dbReference type="OrthoDB" id="9949932at2759"/>